<accession>A0A672F4M6</accession>
<dbReference type="InterPro" id="IPR018011">
    <property type="entry name" value="Carb_sulfotrans_8-10"/>
</dbReference>
<dbReference type="Ensembl" id="ENSSFAT00005000233.1">
    <property type="protein sequence ID" value="ENSSFAP00005000222.1"/>
    <property type="gene ID" value="ENSSFAG00005000165.1"/>
</dbReference>
<keyword evidence="5 11" id="KW-0735">Signal-anchor</keyword>
<dbReference type="InParanoid" id="A0A672F4M6"/>
<dbReference type="Pfam" id="PF03567">
    <property type="entry name" value="Sulfotransfer_2"/>
    <property type="match status" value="1"/>
</dbReference>
<evidence type="ECO:0000256" key="1">
    <source>
        <dbReference type="ARBA" id="ARBA00004323"/>
    </source>
</evidence>
<dbReference type="GO" id="GO:0030166">
    <property type="term" value="P:proteoglycan biosynthetic process"/>
    <property type="evidence" value="ECO:0007669"/>
    <property type="project" value="TreeGrafter"/>
</dbReference>
<dbReference type="InterPro" id="IPR005331">
    <property type="entry name" value="Sulfotransferase"/>
</dbReference>
<reference evidence="13" key="3">
    <citation type="submission" date="2025-09" db="UniProtKB">
        <authorList>
            <consortium name="Ensembl"/>
        </authorList>
    </citation>
    <scope>IDENTIFICATION</scope>
</reference>
<evidence type="ECO:0000256" key="2">
    <source>
        <dbReference type="ARBA" id="ARBA00006339"/>
    </source>
</evidence>
<dbReference type="GO" id="GO:0008146">
    <property type="term" value="F:sulfotransferase activity"/>
    <property type="evidence" value="ECO:0007669"/>
    <property type="project" value="InterPro"/>
</dbReference>
<feature type="compositionally biased region" description="Polar residues" evidence="12">
    <location>
        <begin position="46"/>
        <end position="74"/>
    </location>
</feature>
<reference evidence="13" key="1">
    <citation type="submission" date="2019-06" db="EMBL/GenBank/DDBJ databases">
        <authorList>
            <consortium name="Wellcome Sanger Institute Data Sharing"/>
        </authorList>
    </citation>
    <scope>NUCLEOTIDE SEQUENCE [LARGE SCALE GENOMIC DNA]</scope>
</reference>
<keyword evidence="3 11" id="KW-0808">Transferase</keyword>
<evidence type="ECO:0000256" key="11">
    <source>
        <dbReference type="RuleBase" id="RU364020"/>
    </source>
</evidence>
<keyword evidence="9 11" id="KW-0325">Glycoprotein</keyword>
<dbReference type="GO" id="GO:0000139">
    <property type="term" value="C:Golgi membrane"/>
    <property type="evidence" value="ECO:0007669"/>
    <property type="project" value="UniProtKB-SubCell"/>
</dbReference>
<protein>
    <recommendedName>
        <fullName evidence="11">Carbohydrate sulfotransferase</fullName>
        <ecNumber evidence="11">2.8.2.-</ecNumber>
    </recommendedName>
</protein>
<dbReference type="AlphaFoldDB" id="A0A672F4M6"/>
<evidence type="ECO:0000313" key="14">
    <source>
        <dbReference type="Proteomes" id="UP000472267"/>
    </source>
</evidence>
<keyword evidence="4 11" id="KW-0812">Transmembrane</keyword>
<dbReference type="InterPro" id="IPR027417">
    <property type="entry name" value="P-loop_NTPase"/>
</dbReference>
<evidence type="ECO:0000313" key="13">
    <source>
        <dbReference type="Ensembl" id="ENSSFAP00005000222.1"/>
    </source>
</evidence>
<evidence type="ECO:0000256" key="3">
    <source>
        <dbReference type="ARBA" id="ARBA00022679"/>
    </source>
</evidence>
<dbReference type="EC" id="2.8.2.-" evidence="11"/>
<keyword evidence="6 11" id="KW-1133">Transmembrane helix</keyword>
<dbReference type="PANTHER" id="PTHR12137">
    <property type="entry name" value="CARBOHYDRATE SULFOTRANSFERASE"/>
    <property type="match status" value="1"/>
</dbReference>
<dbReference type="PANTHER" id="PTHR12137:SF4">
    <property type="entry name" value="CARBOHYDRATE SULFOTRANSFERASE 12"/>
    <property type="match status" value="1"/>
</dbReference>
<organism evidence="13 14">
    <name type="scientific">Salarias fasciatus</name>
    <name type="common">Jewelled blenny</name>
    <name type="synonym">Blennius fasciatus</name>
    <dbReference type="NCBI Taxonomy" id="181472"/>
    <lineage>
        <taxon>Eukaryota</taxon>
        <taxon>Metazoa</taxon>
        <taxon>Chordata</taxon>
        <taxon>Craniata</taxon>
        <taxon>Vertebrata</taxon>
        <taxon>Euteleostomi</taxon>
        <taxon>Actinopterygii</taxon>
        <taxon>Neopterygii</taxon>
        <taxon>Teleostei</taxon>
        <taxon>Neoteleostei</taxon>
        <taxon>Acanthomorphata</taxon>
        <taxon>Ovalentaria</taxon>
        <taxon>Blenniimorphae</taxon>
        <taxon>Blenniiformes</taxon>
        <taxon>Blennioidei</taxon>
        <taxon>Blenniidae</taxon>
        <taxon>Salariinae</taxon>
        <taxon>Salarias</taxon>
    </lineage>
</organism>
<feature type="region of interest" description="Disordered" evidence="12">
    <location>
        <begin position="45"/>
        <end position="111"/>
    </location>
</feature>
<evidence type="ECO:0000256" key="4">
    <source>
        <dbReference type="ARBA" id="ARBA00022692"/>
    </source>
</evidence>
<reference evidence="13" key="2">
    <citation type="submission" date="2025-08" db="UniProtKB">
        <authorList>
            <consortium name="Ensembl"/>
        </authorList>
    </citation>
    <scope>IDENTIFICATION</scope>
</reference>
<keyword evidence="8 11" id="KW-0472">Membrane</keyword>
<gene>
    <name evidence="13" type="primary">LOC115382796</name>
</gene>
<evidence type="ECO:0000256" key="10">
    <source>
        <dbReference type="ARBA" id="ARBA00023277"/>
    </source>
</evidence>
<keyword evidence="7 11" id="KW-0333">Golgi apparatus</keyword>
<comment type="subcellular location">
    <subcellularLocation>
        <location evidence="1 11">Golgi apparatus membrane</location>
        <topology evidence="1 11">Single-pass type II membrane protein</topology>
    </subcellularLocation>
</comment>
<comment type="similarity">
    <text evidence="2 11">Belongs to the sulfotransferase 2 family.</text>
</comment>
<keyword evidence="14" id="KW-1185">Reference proteome</keyword>
<feature type="transmembrane region" description="Helical" evidence="11">
    <location>
        <begin position="6"/>
        <end position="25"/>
    </location>
</feature>
<proteinExistence type="inferred from homology"/>
<evidence type="ECO:0000256" key="5">
    <source>
        <dbReference type="ARBA" id="ARBA00022968"/>
    </source>
</evidence>
<evidence type="ECO:0000256" key="12">
    <source>
        <dbReference type="SAM" id="MobiDB-lite"/>
    </source>
</evidence>
<sequence length="400" mass="46789">MGKLSIIRLVFVLSLLMSLLIVVYWENLNWFYSGVMPVHYGPPHSGWSTRTNKDPSQPVRTSRSETSIPTSKPDTTLIPVQQYKEGEQREEEELKEEQKESSAVSAEDMEQRARKQRIMDVCSEMSSSKEFPKLTRPFDQITNYELSNLIVDDVHQIIYCYIPKVACSNWKKVMMVLTGFSMSGKKPYTDPLKIPSPVAHYPYYHLTFNRFPKLYGSQARQMMQDKLKNYTKFMFVRDPLVRLISAFRSKFNYGKTLMRTYGNVSDLPDTVQEAHAAGLKPTFQQFIAYLVDPKTRRNLLNEHWRQMYRLCHPCQVKYDFIGRLESLGTDAEQVLKLMKVDHLVQLPSAYTNFTEASWVRDWYEPIPTEVRRELYKLYEPDFKLFGYPKPDIVGDEETTP</sequence>
<dbReference type="OMA" id="AYPFESA"/>
<dbReference type="GO" id="GO:0016051">
    <property type="term" value="P:carbohydrate biosynthetic process"/>
    <property type="evidence" value="ECO:0007669"/>
    <property type="project" value="InterPro"/>
</dbReference>
<keyword evidence="10 11" id="KW-0119">Carbohydrate metabolism</keyword>
<evidence type="ECO:0000256" key="6">
    <source>
        <dbReference type="ARBA" id="ARBA00022989"/>
    </source>
</evidence>
<evidence type="ECO:0000256" key="8">
    <source>
        <dbReference type="ARBA" id="ARBA00023136"/>
    </source>
</evidence>
<dbReference type="Proteomes" id="UP000472267">
    <property type="component" value="Chromosome 3"/>
</dbReference>
<dbReference type="SUPFAM" id="SSF52540">
    <property type="entry name" value="P-loop containing nucleoside triphosphate hydrolases"/>
    <property type="match status" value="1"/>
</dbReference>
<evidence type="ECO:0000256" key="7">
    <source>
        <dbReference type="ARBA" id="ARBA00023034"/>
    </source>
</evidence>
<name>A0A672F4M6_SALFA</name>
<evidence type="ECO:0000256" key="9">
    <source>
        <dbReference type="ARBA" id="ARBA00023180"/>
    </source>
</evidence>